<dbReference type="Proteomes" id="UP000831068">
    <property type="component" value="Chromosome"/>
</dbReference>
<dbReference type="InterPro" id="IPR026444">
    <property type="entry name" value="Secre_tail"/>
</dbReference>
<reference evidence="4 5" key="1">
    <citation type="submission" date="2022-03" db="EMBL/GenBank/DDBJ databases">
        <title>Chryseobacterium sp. isolated from the Andong Sikhe.</title>
        <authorList>
            <person name="Won M."/>
            <person name="Kim S.-J."/>
            <person name="Kwon S.-W."/>
        </authorList>
    </citation>
    <scope>NUCLEOTIDE SEQUENCE [LARGE SCALE GENOMIC DNA]</scope>
    <source>
        <strain evidence="4 5">ADR-1</strain>
    </source>
</reference>
<evidence type="ECO:0000259" key="3">
    <source>
        <dbReference type="Pfam" id="PF18962"/>
    </source>
</evidence>
<accession>A0ABY4BGW0</accession>
<feature type="chain" id="PRO_5046132213" evidence="2">
    <location>
        <begin position="17"/>
        <end position="325"/>
    </location>
</feature>
<protein>
    <submittedName>
        <fullName evidence="4">T9SS type A sorting domain-containing protein</fullName>
    </submittedName>
</protein>
<gene>
    <name evidence="4" type="ORF">MTP08_01120</name>
</gene>
<keyword evidence="5" id="KW-1185">Reference proteome</keyword>
<evidence type="ECO:0000256" key="1">
    <source>
        <dbReference type="ARBA" id="ARBA00022729"/>
    </source>
</evidence>
<sequence>MKKALLFIFSAGLFSAQTTITKTFNDPVIGDVVNNVLVNGAVNNSSTGNNVIFNNSSLTAGSPTVVNYVAPTTSEISTFPGTTIKMTGNGNTALYKSSTSKLEITGLVTSDVTLNFSTNNGTFIVYPMSFGQTENDIVGGTFTSVSAGVSGTFTGTIVITADAAGTLLIGSKTYNNVLRIKSVQNLNLFVFAFPVGSANNTSYAYYDSLHKFPLLSTTNATITAQGNPQTTDVAQALNETFLSVSDVAKKDNIQIYPNPAKNFISVKGDVEKGSIVNVYSLDGKLVKSLPYTSENIDVSDLPVSSYFIEINKSKSSNWKSKLIKQ</sequence>
<dbReference type="EMBL" id="CP094529">
    <property type="protein sequence ID" value="UOE38407.1"/>
    <property type="molecule type" value="Genomic_DNA"/>
</dbReference>
<evidence type="ECO:0000313" key="4">
    <source>
        <dbReference type="EMBL" id="UOE38407.1"/>
    </source>
</evidence>
<feature type="signal peptide" evidence="2">
    <location>
        <begin position="1"/>
        <end position="16"/>
    </location>
</feature>
<dbReference type="Pfam" id="PF18962">
    <property type="entry name" value="Por_Secre_tail"/>
    <property type="match status" value="1"/>
</dbReference>
<keyword evidence="1 2" id="KW-0732">Signal</keyword>
<dbReference type="RefSeq" id="WP_243576714.1">
    <property type="nucleotide sequence ID" value="NZ_CP094529.1"/>
</dbReference>
<organism evidence="4 5">
    <name type="scientific">Chryseobacterium oryzae</name>
    <dbReference type="NCBI Taxonomy" id="2929799"/>
    <lineage>
        <taxon>Bacteria</taxon>
        <taxon>Pseudomonadati</taxon>
        <taxon>Bacteroidota</taxon>
        <taxon>Flavobacteriia</taxon>
        <taxon>Flavobacteriales</taxon>
        <taxon>Weeksellaceae</taxon>
        <taxon>Chryseobacterium group</taxon>
        <taxon>Chryseobacterium</taxon>
    </lineage>
</organism>
<dbReference type="NCBIfam" id="TIGR04183">
    <property type="entry name" value="Por_Secre_tail"/>
    <property type="match status" value="1"/>
</dbReference>
<evidence type="ECO:0000256" key="2">
    <source>
        <dbReference type="SAM" id="SignalP"/>
    </source>
</evidence>
<name>A0ABY4BGW0_9FLAO</name>
<feature type="domain" description="Secretion system C-terminal sorting" evidence="3">
    <location>
        <begin position="255"/>
        <end position="323"/>
    </location>
</feature>
<evidence type="ECO:0000313" key="5">
    <source>
        <dbReference type="Proteomes" id="UP000831068"/>
    </source>
</evidence>
<proteinExistence type="predicted"/>